<dbReference type="Gramene" id="ONK66313">
    <property type="protein sequence ID" value="ONK66313"/>
    <property type="gene ID" value="A4U43_C06F6400"/>
</dbReference>
<evidence type="ECO:0000313" key="1">
    <source>
        <dbReference type="EMBL" id="ONK66313.1"/>
    </source>
</evidence>
<sequence length="128" mass="14374">MRWRIYPFHNTLVSLTSHSTITKTSTFSSYYSNMRLIQEKQELGIDDDSKIWVISGISLKGPLRPLKAKSTDIGDGEITSPTTRRSIARRLVCPPAPKKAKPSLMCRIDGIEFFSVPEDLESVFVGRG</sequence>
<evidence type="ECO:0000313" key="2">
    <source>
        <dbReference type="Proteomes" id="UP000243459"/>
    </source>
</evidence>
<name>A0A5P1EKV4_ASPOF</name>
<accession>A0A5P1EKV4</accession>
<reference evidence="2" key="1">
    <citation type="journal article" date="2017" name="Nat. Commun.">
        <title>The asparagus genome sheds light on the origin and evolution of a young Y chromosome.</title>
        <authorList>
            <person name="Harkess A."/>
            <person name="Zhou J."/>
            <person name="Xu C."/>
            <person name="Bowers J.E."/>
            <person name="Van der Hulst R."/>
            <person name="Ayyampalayam S."/>
            <person name="Mercati F."/>
            <person name="Riccardi P."/>
            <person name="McKain M.R."/>
            <person name="Kakrana A."/>
            <person name="Tang H."/>
            <person name="Ray J."/>
            <person name="Groenendijk J."/>
            <person name="Arikit S."/>
            <person name="Mathioni S.M."/>
            <person name="Nakano M."/>
            <person name="Shan H."/>
            <person name="Telgmann-Rauber A."/>
            <person name="Kanno A."/>
            <person name="Yue Z."/>
            <person name="Chen H."/>
            <person name="Li W."/>
            <person name="Chen Y."/>
            <person name="Xu X."/>
            <person name="Zhang Y."/>
            <person name="Luo S."/>
            <person name="Chen H."/>
            <person name="Gao J."/>
            <person name="Mao Z."/>
            <person name="Pires J.C."/>
            <person name="Luo M."/>
            <person name="Kudrna D."/>
            <person name="Wing R.A."/>
            <person name="Meyers B.C."/>
            <person name="Yi K."/>
            <person name="Kong H."/>
            <person name="Lavrijsen P."/>
            <person name="Sunseri F."/>
            <person name="Falavigna A."/>
            <person name="Ye Y."/>
            <person name="Leebens-Mack J.H."/>
            <person name="Chen G."/>
        </authorList>
    </citation>
    <scope>NUCLEOTIDE SEQUENCE [LARGE SCALE GENOMIC DNA]</scope>
    <source>
        <strain evidence="2">cv. DH0086</strain>
    </source>
</reference>
<dbReference type="AlphaFoldDB" id="A0A5P1EKV4"/>
<protein>
    <submittedName>
        <fullName evidence="1">Uncharacterized protein</fullName>
    </submittedName>
</protein>
<organism evidence="1 2">
    <name type="scientific">Asparagus officinalis</name>
    <name type="common">Garden asparagus</name>
    <dbReference type="NCBI Taxonomy" id="4686"/>
    <lineage>
        <taxon>Eukaryota</taxon>
        <taxon>Viridiplantae</taxon>
        <taxon>Streptophyta</taxon>
        <taxon>Embryophyta</taxon>
        <taxon>Tracheophyta</taxon>
        <taxon>Spermatophyta</taxon>
        <taxon>Magnoliopsida</taxon>
        <taxon>Liliopsida</taxon>
        <taxon>Asparagales</taxon>
        <taxon>Asparagaceae</taxon>
        <taxon>Asparagoideae</taxon>
        <taxon>Asparagus</taxon>
    </lineage>
</organism>
<dbReference type="EMBL" id="CM007386">
    <property type="protein sequence ID" value="ONK66313.1"/>
    <property type="molecule type" value="Genomic_DNA"/>
</dbReference>
<dbReference type="Proteomes" id="UP000243459">
    <property type="component" value="Chromosome 6"/>
</dbReference>
<gene>
    <name evidence="1" type="ORF">A4U43_C06F6400</name>
</gene>
<keyword evidence="2" id="KW-1185">Reference proteome</keyword>
<proteinExistence type="predicted"/>